<proteinExistence type="inferred from homology"/>
<keyword evidence="11 14" id="KW-0255">Endonuclease</keyword>
<dbReference type="InterPro" id="IPR024567">
    <property type="entry name" value="RNase_HII/HIII_dom"/>
</dbReference>
<organism evidence="18">
    <name type="scientific">Fervidobacterium thailandense</name>
    <dbReference type="NCBI Taxonomy" id="1008305"/>
    <lineage>
        <taxon>Bacteria</taxon>
        <taxon>Thermotogati</taxon>
        <taxon>Thermotogota</taxon>
        <taxon>Thermotogae</taxon>
        <taxon>Thermotogales</taxon>
        <taxon>Fervidobacteriaceae</taxon>
        <taxon>Fervidobacterium</taxon>
    </lineage>
</organism>
<dbReference type="InterPro" id="IPR001352">
    <property type="entry name" value="RNase_HII/HIII"/>
</dbReference>
<dbReference type="GO" id="GO:0005737">
    <property type="term" value="C:cytoplasm"/>
    <property type="evidence" value="ECO:0007669"/>
    <property type="project" value="UniProtKB-SubCell"/>
</dbReference>
<evidence type="ECO:0000256" key="3">
    <source>
        <dbReference type="ARBA" id="ARBA00004065"/>
    </source>
</evidence>
<evidence type="ECO:0000256" key="12">
    <source>
        <dbReference type="ARBA" id="ARBA00022801"/>
    </source>
</evidence>
<protein>
    <recommendedName>
        <fullName evidence="7 14">Ribonuclease HII</fullName>
        <shortName evidence="14">RNase HII</shortName>
        <ecNumber evidence="6 14">3.1.26.4</ecNumber>
    </recommendedName>
</protein>
<dbReference type="PROSITE" id="PS51975">
    <property type="entry name" value="RNASE_H_2"/>
    <property type="match status" value="1"/>
</dbReference>
<keyword evidence="12 14" id="KW-0378">Hydrolase</keyword>
<feature type="binding site" evidence="14 15">
    <location>
        <position position="106"/>
    </location>
    <ligand>
        <name>a divalent metal cation</name>
        <dbReference type="ChEBI" id="CHEBI:60240"/>
    </ligand>
</feature>
<evidence type="ECO:0000256" key="14">
    <source>
        <dbReference type="HAMAP-Rule" id="MF_00052"/>
    </source>
</evidence>
<evidence type="ECO:0000256" key="15">
    <source>
        <dbReference type="PROSITE-ProRule" id="PRU01319"/>
    </source>
</evidence>
<keyword evidence="13 14" id="KW-0464">Manganese</keyword>
<dbReference type="HAMAP" id="MF_00052_B">
    <property type="entry name" value="RNase_HII_B"/>
    <property type="match status" value="1"/>
</dbReference>
<dbReference type="EC" id="3.1.26.4" evidence="6 14"/>
<dbReference type="SUPFAM" id="SSF53098">
    <property type="entry name" value="Ribonuclease H-like"/>
    <property type="match status" value="1"/>
</dbReference>
<dbReference type="InterPro" id="IPR036397">
    <property type="entry name" value="RNaseH_sf"/>
</dbReference>
<dbReference type="EMBL" id="DSZY01000005">
    <property type="protein sequence ID" value="HGU39703.1"/>
    <property type="molecule type" value="Genomic_DNA"/>
</dbReference>
<reference evidence="18" key="1">
    <citation type="journal article" date="2020" name="mSystems">
        <title>Genome- and Community-Level Interaction Insights into Carbon Utilization and Element Cycling Functions of Hydrothermarchaeota in Hydrothermal Sediment.</title>
        <authorList>
            <person name="Zhou Z."/>
            <person name="Liu Y."/>
            <person name="Xu W."/>
            <person name="Pan J."/>
            <person name="Luo Z.H."/>
            <person name="Li M."/>
        </authorList>
    </citation>
    <scope>NUCLEOTIDE SEQUENCE [LARGE SCALE GENOMIC DNA]</scope>
    <source>
        <strain evidence="18">SpSt-609</strain>
    </source>
</reference>
<comment type="caution">
    <text evidence="18">The sequence shown here is derived from an EMBL/GenBank/DDBJ whole genome shotgun (WGS) entry which is preliminary data.</text>
</comment>
<dbReference type="Gene3D" id="3.30.420.10">
    <property type="entry name" value="Ribonuclease H-like superfamily/Ribonuclease H"/>
    <property type="match status" value="1"/>
</dbReference>
<dbReference type="GO" id="GO:0006298">
    <property type="term" value="P:mismatch repair"/>
    <property type="evidence" value="ECO:0007669"/>
    <property type="project" value="TreeGrafter"/>
</dbReference>
<dbReference type="CDD" id="cd07182">
    <property type="entry name" value="RNase_HII_bacteria_HII_like"/>
    <property type="match status" value="1"/>
</dbReference>
<evidence type="ECO:0000256" key="1">
    <source>
        <dbReference type="ARBA" id="ARBA00000077"/>
    </source>
</evidence>
<dbReference type="GO" id="GO:0032299">
    <property type="term" value="C:ribonuclease H2 complex"/>
    <property type="evidence" value="ECO:0007669"/>
    <property type="project" value="TreeGrafter"/>
</dbReference>
<dbReference type="InterPro" id="IPR012337">
    <property type="entry name" value="RNaseH-like_sf"/>
</dbReference>
<evidence type="ECO:0000256" key="16">
    <source>
        <dbReference type="RuleBase" id="RU003515"/>
    </source>
</evidence>
<evidence type="ECO:0000259" key="17">
    <source>
        <dbReference type="PROSITE" id="PS51975"/>
    </source>
</evidence>
<feature type="domain" description="RNase H type-2" evidence="17">
    <location>
        <begin position="7"/>
        <end position="196"/>
    </location>
</feature>
<accession>A0A7C4GI43</accession>
<evidence type="ECO:0000256" key="8">
    <source>
        <dbReference type="ARBA" id="ARBA00022490"/>
    </source>
</evidence>
<evidence type="ECO:0000256" key="2">
    <source>
        <dbReference type="ARBA" id="ARBA00001946"/>
    </source>
</evidence>
<evidence type="ECO:0000313" key="18">
    <source>
        <dbReference type="EMBL" id="HGU39703.1"/>
    </source>
</evidence>
<keyword evidence="9 14" id="KW-0540">Nuclease</keyword>
<comment type="cofactor">
    <cofactor evidence="14 15">
        <name>Mn(2+)</name>
        <dbReference type="ChEBI" id="CHEBI:29035"/>
    </cofactor>
    <cofactor evidence="14 15">
        <name>Mg(2+)</name>
        <dbReference type="ChEBI" id="CHEBI:18420"/>
    </cofactor>
    <text evidence="14 15">Manganese or magnesium. Binds 1 divalent metal ion per monomer in the absence of substrate. May bind a second metal ion after substrate binding.</text>
</comment>
<evidence type="ECO:0000256" key="9">
    <source>
        <dbReference type="ARBA" id="ARBA00022722"/>
    </source>
</evidence>
<evidence type="ECO:0000256" key="7">
    <source>
        <dbReference type="ARBA" id="ARBA00019179"/>
    </source>
</evidence>
<keyword evidence="10 14" id="KW-0479">Metal-binding</keyword>
<name>A0A7C4GI43_9BACT</name>
<dbReference type="PANTHER" id="PTHR10954">
    <property type="entry name" value="RIBONUCLEASE H2 SUBUNIT A"/>
    <property type="match status" value="1"/>
</dbReference>
<comment type="function">
    <text evidence="3 14 16">Endonuclease that specifically degrades the RNA of RNA-DNA hybrids.</text>
</comment>
<evidence type="ECO:0000256" key="4">
    <source>
        <dbReference type="ARBA" id="ARBA00004496"/>
    </source>
</evidence>
<comment type="cofactor">
    <cofactor evidence="2">
        <name>Mg(2+)</name>
        <dbReference type="ChEBI" id="CHEBI:18420"/>
    </cofactor>
</comment>
<dbReference type="GO" id="GO:0030145">
    <property type="term" value="F:manganese ion binding"/>
    <property type="evidence" value="ECO:0007669"/>
    <property type="project" value="UniProtKB-UniRule"/>
</dbReference>
<keyword evidence="8 14" id="KW-0963">Cytoplasm</keyword>
<dbReference type="GO" id="GO:0003723">
    <property type="term" value="F:RNA binding"/>
    <property type="evidence" value="ECO:0007669"/>
    <property type="project" value="UniProtKB-UniRule"/>
</dbReference>
<dbReference type="AlphaFoldDB" id="A0A7C4GI43"/>
<evidence type="ECO:0000256" key="13">
    <source>
        <dbReference type="ARBA" id="ARBA00023211"/>
    </source>
</evidence>
<dbReference type="GO" id="GO:0004523">
    <property type="term" value="F:RNA-DNA hybrid ribonuclease activity"/>
    <property type="evidence" value="ECO:0007669"/>
    <property type="project" value="UniProtKB-UniRule"/>
</dbReference>
<evidence type="ECO:0000256" key="5">
    <source>
        <dbReference type="ARBA" id="ARBA00007383"/>
    </source>
</evidence>
<comment type="catalytic activity">
    <reaction evidence="1 14 15 16">
        <text>Endonucleolytic cleavage to 5'-phosphomonoester.</text>
        <dbReference type="EC" id="3.1.26.4"/>
    </reaction>
</comment>
<dbReference type="NCBIfam" id="NF000595">
    <property type="entry name" value="PRK00015.1-3"/>
    <property type="match status" value="1"/>
</dbReference>
<comment type="subcellular location">
    <subcellularLocation>
        <location evidence="4 14">Cytoplasm</location>
    </subcellularLocation>
</comment>
<evidence type="ECO:0000256" key="6">
    <source>
        <dbReference type="ARBA" id="ARBA00012180"/>
    </source>
</evidence>
<sequence>MFETIDFSIIGVDEAGRGPLFGPVVAAAVYFPGGELIEGVDDSKALDEERRERLFEIIVNKAIYGIGTATPEEVDILNIFHATELAMNRALDSLAEKVQIGTVLVDGKNLKLKYPARCVVHGDSKIYQIAAASIVAKVYRDRLMRQFHEKFPHYGLERNKGYPTPEHLEALKKCGPTPFHRLSFEPVLKLLTFERLKIWVESREISFDRYNKLVKLLEVDLFGNTKYAIKKRQKSRGGK</sequence>
<feature type="binding site" evidence="14 15">
    <location>
        <position position="13"/>
    </location>
    <ligand>
        <name>a divalent metal cation</name>
        <dbReference type="ChEBI" id="CHEBI:60240"/>
    </ligand>
</feature>
<dbReference type="Pfam" id="PF01351">
    <property type="entry name" value="RNase_HII"/>
    <property type="match status" value="1"/>
</dbReference>
<dbReference type="PANTHER" id="PTHR10954:SF18">
    <property type="entry name" value="RIBONUCLEASE HII"/>
    <property type="match status" value="1"/>
</dbReference>
<evidence type="ECO:0000256" key="11">
    <source>
        <dbReference type="ARBA" id="ARBA00022759"/>
    </source>
</evidence>
<comment type="similarity">
    <text evidence="5 14 16">Belongs to the RNase HII family.</text>
</comment>
<gene>
    <name evidence="14" type="primary">rnhB</name>
    <name evidence="18" type="ORF">ENT77_00655</name>
</gene>
<dbReference type="InterPro" id="IPR022898">
    <property type="entry name" value="RNase_HII"/>
</dbReference>
<dbReference type="GO" id="GO:0043137">
    <property type="term" value="P:DNA replication, removal of RNA primer"/>
    <property type="evidence" value="ECO:0007669"/>
    <property type="project" value="TreeGrafter"/>
</dbReference>
<evidence type="ECO:0000256" key="10">
    <source>
        <dbReference type="ARBA" id="ARBA00022723"/>
    </source>
</evidence>
<feature type="binding site" evidence="14 15">
    <location>
        <position position="14"/>
    </location>
    <ligand>
        <name>a divalent metal cation</name>
        <dbReference type="ChEBI" id="CHEBI:60240"/>
    </ligand>
</feature>